<dbReference type="GO" id="GO:0008270">
    <property type="term" value="F:zinc ion binding"/>
    <property type="evidence" value="ECO:0007669"/>
    <property type="project" value="UniProtKB-KW"/>
</dbReference>
<evidence type="ECO:0000313" key="13">
    <source>
        <dbReference type="EMBL" id="KAJ2679149.1"/>
    </source>
</evidence>
<dbReference type="OrthoDB" id="26899at2759"/>
<evidence type="ECO:0000256" key="7">
    <source>
        <dbReference type="ARBA" id="ARBA00022786"/>
    </source>
</evidence>
<sequence length="261" mass="29089">MSFSQTYTRSQGANGNSESSNGAQIQLQGRLLGIKNNIQAANEIIDQAVQSCTVAALDLEEMDDPEKVDDIDVAFRSLLDSQHQLELEQSLLSKAATHQDPETAAAEYSSARDEMLAKYSKLSDSHKYGNNQQYCEFRQQLWDLKHEGEPMPNLFGPAEEGNEDEDDLVIAGARLTYKCPITASWLTDPVTSKVCKHSFSRDAIVDYIRGHRGSCPCPVGGCSHRIQLRDLHQDKVLERKVANHLRKLEAEESSAAYTFVQ</sequence>
<dbReference type="PANTHER" id="PTHR21330:SF1">
    <property type="entry name" value="E3 SUMO-PROTEIN LIGASE NSE2"/>
    <property type="match status" value="1"/>
</dbReference>
<keyword evidence="6 10" id="KW-0863">Zinc-finger</keyword>
<dbReference type="Pfam" id="PF11789">
    <property type="entry name" value="zf-Nse"/>
    <property type="match status" value="1"/>
</dbReference>
<evidence type="ECO:0000256" key="2">
    <source>
        <dbReference type="ARBA" id="ARBA00004718"/>
    </source>
</evidence>
<evidence type="ECO:0000313" key="14">
    <source>
        <dbReference type="Proteomes" id="UP001151518"/>
    </source>
</evidence>
<evidence type="ECO:0000256" key="4">
    <source>
        <dbReference type="ARBA" id="ARBA00022679"/>
    </source>
</evidence>
<comment type="subcellular location">
    <subcellularLocation>
        <location evidence="1">Nucleus</location>
    </subcellularLocation>
</comment>
<evidence type="ECO:0000256" key="6">
    <source>
        <dbReference type="ARBA" id="ARBA00022771"/>
    </source>
</evidence>
<gene>
    <name evidence="13" type="ORF">GGI25_001717</name>
</gene>
<evidence type="ECO:0000256" key="11">
    <source>
        <dbReference type="SAM" id="MobiDB-lite"/>
    </source>
</evidence>
<dbReference type="InterPro" id="IPR004181">
    <property type="entry name" value="Znf_MIZ"/>
</dbReference>
<evidence type="ECO:0000256" key="3">
    <source>
        <dbReference type="ARBA" id="ARBA00008212"/>
    </source>
</evidence>
<dbReference type="SUPFAM" id="SSF57850">
    <property type="entry name" value="RING/U-box"/>
    <property type="match status" value="1"/>
</dbReference>
<dbReference type="AlphaFoldDB" id="A0A9W8GA09"/>
<comment type="caution">
    <text evidence="13">The sequence shown here is derived from an EMBL/GenBank/DDBJ whole genome shotgun (WGS) entry which is preliminary data.</text>
</comment>
<evidence type="ECO:0000256" key="10">
    <source>
        <dbReference type="PROSITE-ProRule" id="PRU00452"/>
    </source>
</evidence>
<comment type="pathway">
    <text evidence="2">Protein modification; protein sumoylation.</text>
</comment>
<feature type="region of interest" description="Disordered" evidence="11">
    <location>
        <begin position="1"/>
        <end position="22"/>
    </location>
</feature>
<name>A0A9W8GA09_9FUNG</name>
<keyword evidence="9" id="KW-0539">Nucleus</keyword>
<dbReference type="Proteomes" id="UP001151518">
    <property type="component" value="Unassembled WGS sequence"/>
</dbReference>
<evidence type="ECO:0000256" key="1">
    <source>
        <dbReference type="ARBA" id="ARBA00004123"/>
    </source>
</evidence>
<comment type="similarity">
    <text evidence="3">Belongs to the NSE2 family.</text>
</comment>
<dbReference type="GO" id="GO:0030915">
    <property type="term" value="C:Smc5-Smc6 complex"/>
    <property type="evidence" value="ECO:0007669"/>
    <property type="project" value="InterPro"/>
</dbReference>
<organism evidence="13 14">
    <name type="scientific">Coemansia spiralis</name>
    <dbReference type="NCBI Taxonomy" id="417178"/>
    <lineage>
        <taxon>Eukaryota</taxon>
        <taxon>Fungi</taxon>
        <taxon>Fungi incertae sedis</taxon>
        <taxon>Zoopagomycota</taxon>
        <taxon>Kickxellomycotina</taxon>
        <taxon>Kickxellomycetes</taxon>
        <taxon>Kickxellales</taxon>
        <taxon>Kickxellaceae</taxon>
        <taxon>Coemansia</taxon>
    </lineage>
</organism>
<evidence type="ECO:0000256" key="5">
    <source>
        <dbReference type="ARBA" id="ARBA00022723"/>
    </source>
</evidence>
<protein>
    <recommendedName>
        <fullName evidence="12">SP-RING-type domain-containing protein</fullName>
    </recommendedName>
</protein>
<dbReference type="GO" id="GO:0005634">
    <property type="term" value="C:nucleus"/>
    <property type="evidence" value="ECO:0007669"/>
    <property type="project" value="UniProtKB-SubCell"/>
</dbReference>
<dbReference type="InterPro" id="IPR013083">
    <property type="entry name" value="Znf_RING/FYVE/PHD"/>
</dbReference>
<keyword evidence="4" id="KW-0808">Transferase</keyword>
<feature type="domain" description="SP-RING-type" evidence="12">
    <location>
        <begin position="164"/>
        <end position="246"/>
    </location>
</feature>
<keyword evidence="7" id="KW-0833">Ubl conjugation pathway</keyword>
<dbReference type="GO" id="GO:0000724">
    <property type="term" value="P:double-strand break repair via homologous recombination"/>
    <property type="evidence" value="ECO:0007669"/>
    <property type="project" value="InterPro"/>
</dbReference>
<keyword evidence="8" id="KW-0862">Zinc</keyword>
<dbReference type="GO" id="GO:0016925">
    <property type="term" value="P:protein sumoylation"/>
    <property type="evidence" value="ECO:0007669"/>
    <property type="project" value="TreeGrafter"/>
</dbReference>
<dbReference type="CDD" id="cd16651">
    <property type="entry name" value="SPL-RING_NSE2"/>
    <property type="match status" value="1"/>
</dbReference>
<dbReference type="InterPro" id="IPR026846">
    <property type="entry name" value="Nse2(Mms21)"/>
</dbReference>
<evidence type="ECO:0000259" key="12">
    <source>
        <dbReference type="PROSITE" id="PS51044"/>
    </source>
</evidence>
<evidence type="ECO:0000256" key="8">
    <source>
        <dbReference type="ARBA" id="ARBA00022833"/>
    </source>
</evidence>
<keyword evidence="5" id="KW-0479">Metal-binding</keyword>
<dbReference type="PROSITE" id="PS51044">
    <property type="entry name" value="ZF_SP_RING"/>
    <property type="match status" value="1"/>
</dbReference>
<dbReference type="PANTHER" id="PTHR21330">
    <property type="entry name" value="E3 SUMO-PROTEIN LIGASE NSE2"/>
    <property type="match status" value="1"/>
</dbReference>
<dbReference type="EMBL" id="JANBTW010000014">
    <property type="protein sequence ID" value="KAJ2679149.1"/>
    <property type="molecule type" value="Genomic_DNA"/>
</dbReference>
<accession>A0A9W8GA09</accession>
<proteinExistence type="inferred from homology"/>
<dbReference type="Gene3D" id="3.30.40.10">
    <property type="entry name" value="Zinc/RING finger domain, C3HC4 (zinc finger)"/>
    <property type="match status" value="1"/>
</dbReference>
<reference evidence="13" key="1">
    <citation type="submission" date="2022-07" db="EMBL/GenBank/DDBJ databases">
        <title>Phylogenomic reconstructions and comparative analyses of Kickxellomycotina fungi.</title>
        <authorList>
            <person name="Reynolds N.K."/>
            <person name="Stajich J.E."/>
            <person name="Barry K."/>
            <person name="Grigoriev I.V."/>
            <person name="Crous P."/>
            <person name="Smith M.E."/>
        </authorList>
    </citation>
    <scope>NUCLEOTIDE SEQUENCE</scope>
    <source>
        <strain evidence="13">NRRL 3115</strain>
    </source>
</reference>
<evidence type="ECO:0000256" key="9">
    <source>
        <dbReference type="ARBA" id="ARBA00023242"/>
    </source>
</evidence>
<dbReference type="GO" id="GO:0061665">
    <property type="term" value="F:SUMO ligase activity"/>
    <property type="evidence" value="ECO:0007669"/>
    <property type="project" value="TreeGrafter"/>
</dbReference>